<sequence>MAVKLLALLVVAAALTQGQAITYITLPDQSVTFLTNPLIGKALTIPKSFLDTLVLCRVVFPNGWLYEAYPNNQLPAGPIKFLSAVQPFTSCGIEFLDAPVSASGTYELISRVRHSADGSLSETSQRFHLTLFALES</sequence>
<gene>
    <name evidence="1" type="ORF">PYW08_003420</name>
</gene>
<organism evidence="1 2">
    <name type="scientific">Mythimna loreyi</name>
    <dbReference type="NCBI Taxonomy" id="667449"/>
    <lineage>
        <taxon>Eukaryota</taxon>
        <taxon>Metazoa</taxon>
        <taxon>Ecdysozoa</taxon>
        <taxon>Arthropoda</taxon>
        <taxon>Hexapoda</taxon>
        <taxon>Insecta</taxon>
        <taxon>Pterygota</taxon>
        <taxon>Neoptera</taxon>
        <taxon>Endopterygota</taxon>
        <taxon>Lepidoptera</taxon>
        <taxon>Glossata</taxon>
        <taxon>Ditrysia</taxon>
        <taxon>Noctuoidea</taxon>
        <taxon>Noctuidae</taxon>
        <taxon>Noctuinae</taxon>
        <taxon>Hadenini</taxon>
        <taxon>Mythimna</taxon>
    </lineage>
</organism>
<keyword evidence="2" id="KW-1185">Reference proteome</keyword>
<reference evidence="1" key="1">
    <citation type="submission" date="2023-03" db="EMBL/GenBank/DDBJ databases">
        <title>Chromosome-level genomes of two armyworms, Mythimna separata and Mythimna loreyi, provide insights into the biosynthesis and reception of sex pheromones.</title>
        <authorList>
            <person name="Zhao H."/>
        </authorList>
    </citation>
    <scope>NUCLEOTIDE SEQUENCE</scope>
    <source>
        <strain evidence="1">BeijingLab</strain>
    </source>
</reference>
<proteinExistence type="predicted"/>
<dbReference type="EMBL" id="CM056790">
    <property type="protein sequence ID" value="KAJ8723508.1"/>
    <property type="molecule type" value="Genomic_DNA"/>
</dbReference>
<protein>
    <submittedName>
        <fullName evidence="1">Uncharacterized protein</fullName>
    </submittedName>
</protein>
<evidence type="ECO:0000313" key="2">
    <source>
        <dbReference type="Proteomes" id="UP001231649"/>
    </source>
</evidence>
<dbReference type="Proteomes" id="UP001231649">
    <property type="component" value="Chromosome 14"/>
</dbReference>
<comment type="caution">
    <text evidence="1">The sequence shown here is derived from an EMBL/GenBank/DDBJ whole genome shotgun (WGS) entry which is preliminary data.</text>
</comment>
<accession>A0ACC2QW98</accession>
<evidence type="ECO:0000313" key="1">
    <source>
        <dbReference type="EMBL" id="KAJ8723508.1"/>
    </source>
</evidence>
<name>A0ACC2QW98_9NEOP</name>